<name>A0A075JF21_9MICO</name>
<evidence type="ECO:0000313" key="2">
    <source>
        <dbReference type="EMBL" id="AIF39817.1"/>
    </source>
</evidence>
<dbReference type="HOGENOM" id="CLU_094930_0_0_11"/>
<keyword evidence="3" id="KW-1185">Reference proteome</keyword>
<dbReference type="CDD" id="cd10035">
    <property type="entry name" value="UDG_like"/>
    <property type="match status" value="1"/>
</dbReference>
<sequence length="207" mass="22943">MTRQMANPAFRREQQQRLHEPHIAPITDLIDSLRSDEEWLPYVAPIHGGIDARMMTVLRDPGPKTSQGTGSGMLCTENDDQTAAKQCELMAGAGLVPSDLTPWNAYPWYINRAPSKAQIRRAAPALASMVTLMPKLRVVLLTGRDAQAAWDVAAQQEPLLLNGGFVALRTFHASAQALQTSDPLERARRIDHRVKTWNEAGRIVRMG</sequence>
<gene>
    <name evidence="2" type="ORF">HX89_01095</name>
</gene>
<dbReference type="eggNOG" id="COG1573">
    <property type="taxonomic scope" value="Bacteria"/>
</dbReference>
<dbReference type="InterPro" id="IPR036895">
    <property type="entry name" value="Uracil-DNA_glycosylase-like_sf"/>
</dbReference>
<feature type="compositionally biased region" description="Basic and acidic residues" evidence="1">
    <location>
        <begin position="10"/>
        <end position="21"/>
    </location>
</feature>
<dbReference type="AlphaFoldDB" id="A0A075JF21"/>
<protein>
    <recommendedName>
        <fullName evidence="4">Uracil-DNA glycosylase</fullName>
    </recommendedName>
</protein>
<reference evidence="2 3" key="1">
    <citation type="submission" date="2014-07" db="EMBL/GenBank/DDBJ databases">
        <title>Genome Sequencing of Dermacoccus nishinomiyaensis.</title>
        <authorList>
            <person name="Hong K.W."/>
            <person name="Chan K.G."/>
        </authorList>
    </citation>
    <scope>NUCLEOTIDE SEQUENCE [LARGE SCALE GENOMIC DNA]</scope>
    <source>
        <strain evidence="2 3">M25</strain>
    </source>
</reference>
<dbReference type="KEGG" id="dni:HX89_01095"/>
<evidence type="ECO:0000256" key="1">
    <source>
        <dbReference type="SAM" id="MobiDB-lite"/>
    </source>
</evidence>
<accession>A0A075JF21</accession>
<evidence type="ECO:0008006" key="4">
    <source>
        <dbReference type="Google" id="ProtNLM"/>
    </source>
</evidence>
<dbReference type="RefSeq" id="WP_038566402.1">
    <property type="nucleotide sequence ID" value="NZ_CP008889.1"/>
</dbReference>
<proteinExistence type="predicted"/>
<dbReference type="SUPFAM" id="SSF52141">
    <property type="entry name" value="Uracil-DNA glycosylase-like"/>
    <property type="match status" value="1"/>
</dbReference>
<organism evidence="2 3">
    <name type="scientific">Dermacoccus nishinomiyaensis</name>
    <dbReference type="NCBI Taxonomy" id="1274"/>
    <lineage>
        <taxon>Bacteria</taxon>
        <taxon>Bacillati</taxon>
        <taxon>Actinomycetota</taxon>
        <taxon>Actinomycetes</taxon>
        <taxon>Micrococcales</taxon>
        <taxon>Dermacoccaceae</taxon>
        <taxon>Dermacoccus</taxon>
    </lineage>
</organism>
<evidence type="ECO:0000313" key="3">
    <source>
        <dbReference type="Proteomes" id="UP000027986"/>
    </source>
</evidence>
<dbReference type="EMBL" id="CP008889">
    <property type="protein sequence ID" value="AIF39817.1"/>
    <property type="molecule type" value="Genomic_DNA"/>
</dbReference>
<dbReference type="Proteomes" id="UP000027986">
    <property type="component" value="Chromosome"/>
</dbReference>
<feature type="region of interest" description="Disordered" evidence="1">
    <location>
        <begin position="1"/>
        <end position="21"/>
    </location>
</feature>
<dbReference type="OrthoDB" id="3679064at2"/>
<dbReference type="GeneID" id="41839851"/>
<dbReference type="Gene3D" id="3.40.470.10">
    <property type="entry name" value="Uracil-DNA glycosylase-like domain"/>
    <property type="match status" value="1"/>
</dbReference>